<dbReference type="InterPro" id="IPR016032">
    <property type="entry name" value="Sig_transdc_resp-reg_C-effctor"/>
</dbReference>
<reference evidence="2" key="1">
    <citation type="submission" date="2020-01" db="EMBL/GenBank/DDBJ databases">
        <authorList>
            <person name="Rat A."/>
        </authorList>
    </citation>
    <scope>NUCLEOTIDE SEQUENCE</scope>
    <source>
        <strain evidence="2">LMG 28251</strain>
    </source>
</reference>
<dbReference type="InterPro" id="IPR000792">
    <property type="entry name" value="Tscrpt_reg_LuxR_C"/>
</dbReference>
<feature type="domain" description="HTH luxR-type" evidence="1">
    <location>
        <begin position="304"/>
        <end position="361"/>
    </location>
</feature>
<comment type="caution">
    <text evidence="2">The sequence shown here is derived from an EMBL/GenBank/DDBJ whole genome shotgun (WGS) entry which is preliminary data.</text>
</comment>
<gene>
    <name evidence="2" type="ORF">GXW79_05490</name>
</gene>
<reference evidence="2" key="2">
    <citation type="journal article" date="2021" name="Syst. Appl. Microbiol.">
        <title>Roseomonas hellenica sp. nov., isolated from roots of wild-growing Alkanna tinctoria.</title>
        <authorList>
            <person name="Rat A."/>
            <person name="Naranjo H.D."/>
            <person name="Lebbe L."/>
            <person name="Cnockaert M."/>
            <person name="Krigas N."/>
            <person name="Grigoriadou K."/>
            <person name="Maloupa E."/>
            <person name="Willems A."/>
        </authorList>
    </citation>
    <scope>NUCLEOTIDE SEQUENCE</scope>
    <source>
        <strain evidence="2">LMG 28251</strain>
    </source>
</reference>
<protein>
    <recommendedName>
        <fullName evidence="1">HTH luxR-type domain-containing protein</fullName>
    </recommendedName>
</protein>
<evidence type="ECO:0000313" key="3">
    <source>
        <dbReference type="Proteomes" id="UP001196068"/>
    </source>
</evidence>
<sequence>MNGLTPESIEKLYAAALDPALWGGALTALADDLGAFGAMVHSMAPDPEDSIMHVGRLDPDLTRLYLEKYQVNPMSRMLIDRRPGEVLAAMSVCGGVPALSRTAFHSDILAPQRVAEVTNLLYGDWGDALTGGYAFCLDPREAGGTAAHLAALQRASPHLTQAIDLARHFAGAVNRNWQALLETISAPAMLTTGEGRVILTNHGGEAVLRRGAWLRLQGGRLVATHAAAQAKLAKAIRAASLRPEAADRPTRLAIAAAGGGPPCLAVIGSAPIIPVAEIGLPRPGALLILQDPATRPDPLLLRELFGLTDAEARIAAHIAAGRSLGSASEREGVAHSTARTHLQAVFGKVGVRSQAALAGTLARLPMRGTNTDCER</sequence>
<dbReference type="InterPro" id="IPR036388">
    <property type="entry name" value="WH-like_DNA-bd_sf"/>
</dbReference>
<evidence type="ECO:0000259" key="1">
    <source>
        <dbReference type="SMART" id="SM00421"/>
    </source>
</evidence>
<keyword evidence="3" id="KW-1185">Reference proteome</keyword>
<dbReference type="SUPFAM" id="SSF46894">
    <property type="entry name" value="C-terminal effector domain of the bipartite response regulators"/>
    <property type="match status" value="1"/>
</dbReference>
<accession>A0AAF1JVP4</accession>
<dbReference type="Proteomes" id="UP001196068">
    <property type="component" value="Unassembled WGS sequence"/>
</dbReference>
<dbReference type="SMART" id="SM00421">
    <property type="entry name" value="HTH_LUXR"/>
    <property type="match status" value="1"/>
</dbReference>
<dbReference type="GO" id="GO:0006355">
    <property type="term" value="P:regulation of DNA-templated transcription"/>
    <property type="evidence" value="ECO:0007669"/>
    <property type="project" value="InterPro"/>
</dbReference>
<proteinExistence type="predicted"/>
<dbReference type="GO" id="GO:0003677">
    <property type="term" value="F:DNA binding"/>
    <property type="evidence" value="ECO:0007669"/>
    <property type="project" value="InterPro"/>
</dbReference>
<organism evidence="2 3">
    <name type="scientific">Plastoroseomonas arctica</name>
    <dbReference type="NCBI Taxonomy" id="1509237"/>
    <lineage>
        <taxon>Bacteria</taxon>
        <taxon>Pseudomonadati</taxon>
        <taxon>Pseudomonadota</taxon>
        <taxon>Alphaproteobacteria</taxon>
        <taxon>Acetobacterales</taxon>
        <taxon>Acetobacteraceae</taxon>
        <taxon>Plastoroseomonas</taxon>
    </lineage>
</organism>
<dbReference type="EMBL" id="JAAEDH010000004">
    <property type="protein sequence ID" value="MBR0654529.1"/>
    <property type="molecule type" value="Genomic_DNA"/>
</dbReference>
<dbReference type="RefSeq" id="WP_211873344.1">
    <property type="nucleotide sequence ID" value="NZ_JAAEDH010000004.1"/>
</dbReference>
<name>A0AAF1JVP4_9PROT</name>
<dbReference type="AlphaFoldDB" id="A0AAF1JVP4"/>
<evidence type="ECO:0000313" key="2">
    <source>
        <dbReference type="EMBL" id="MBR0654529.1"/>
    </source>
</evidence>
<dbReference type="Gene3D" id="1.10.10.10">
    <property type="entry name" value="Winged helix-like DNA-binding domain superfamily/Winged helix DNA-binding domain"/>
    <property type="match status" value="1"/>
</dbReference>